<organism evidence="7">
    <name type="scientific">marine metagenome</name>
    <dbReference type="NCBI Taxonomy" id="408172"/>
    <lineage>
        <taxon>unclassified sequences</taxon>
        <taxon>metagenomes</taxon>
        <taxon>ecological metagenomes</taxon>
    </lineage>
</organism>
<dbReference type="PANTHER" id="PTHR43303">
    <property type="entry name" value="NADPH DEHYDROGENASE C23G7.10C-RELATED"/>
    <property type="match status" value="1"/>
</dbReference>
<evidence type="ECO:0000256" key="2">
    <source>
        <dbReference type="ARBA" id="ARBA00022630"/>
    </source>
</evidence>
<dbReference type="Pfam" id="PF00724">
    <property type="entry name" value="Oxidored_FMN"/>
    <property type="match status" value="1"/>
</dbReference>
<dbReference type="Gene3D" id="3.20.20.70">
    <property type="entry name" value="Aldolase class I"/>
    <property type="match status" value="1"/>
</dbReference>
<dbReference type="InterPro" id="IPR013785">
    <property type="entry name" value="Aldolase_TIM"/>
</dbReference>
<evidence type="ECO:0000313" key="7">
    <source>
        <dbReference type="EMBL" id="SVA46966.1"/>
    </source>
</evidence>
<accession>A0A381W336</accession>
<feature type="domain" description="NADH:flavin oxidoreductase/NADH oxidase N-terminal" evidence="6">
    <location>
        <begin position="8"/>
        <end position="353"/>
    </location>
</feature>
<keyword evidence="3" id="KW-0288">FMN</keyword>
<evidence type="ECO:0000256" key="1">
    <source>
        <dbReference type="ARBA" id="ARBA00001917"/>
    </source>
</evidence>
<sequence>MNDIKNSLFSEFNLNGLRLKNRVVMAPMTREFSPKGIPNDYAPTYYSKRAAGGVGLIITEGVEVSHEAASGYPNCPNLQSDDSKKMWEKIISEVHKNNSSIFCQLWHCGGIRKLGMPPDPKIPGFTPSGYVKPGGKKIAYKMTLDDIQELIQVYADDAKICQELGFDGIEIHGAHGYLIDQFFWNETNLRTDEYGGSIENRARIASKIISASKENTSNSFKVGIRISQWKQQDYDAKITGNKDELNLFFNLLKNAGADYLHCSSRRFWEDEFTDESINLAGVAKKATGLPAISVGSVGLNKDFTLTFGGDHETKTADLTKLYQKLNNDEFDLIALGRILLSDPEWVNKVRDGNESSIIPYNKSFAENYI</sequence>
<dbReference type="InterPro" id="IPR044152">
    <property type="entry name" value="YqjM-like"/>
</dbReference>
<name>A0A381W336_9ZZZZ</name>
<proteinExistence type="predicted"/>
<dbReference type="CDD" id="cd04747">
    <property type="entry name" value="OYE_like_5_FMN"/>
    <property type="match status" value="1"/>
</dbReference>
<evidence type="ECO:0000256" key="4">
    <source>
        <dbReference type="ARBA" id="ARBA00022857"/>
    </source>
</evidence>
<dbReference type="GO" id="GO:0010181">
    <property type="term" value="F:FMN binding"/>
    <property type="evidence" value="ECO:0007669"/>
    <property type="project" value="InterPro"/>
</dbReference>
<comment type="cofactor">
    <cofactor evidence="1">
        <name>FMN</name>
        <dbReference type="ChEBI" id="CHEBI:58210"/>
    </cofactor>
</comment>
<keyword evidence="5" id="KW-0560">Oxidoreductase</keyword>
<evidence type="ECO:0000256" key="5">
    <source>
        <dbReference type="ARBA" id="ARBA00023002"/>
    </source>
</evidence>
<keyword evidence="2" id="KW-0285">Flavoprotein</keyword>
<dbReference type="GO" id="GO:0050661">
    <property type="term" value="F:NADP binding"/>
    <property type="evidence" value="ECO:0007669"/>
    <property type="project" value="InterPro"/>
</dbReference>
<evidence type="ECO:0000259" key="6">
    <source>
        <dbReference type="Pfam" id="PF00724"/>
    </source>
</evidence>
<keyword evidence="4" id="KW-0521">NADP</keyword>
<dbReference type="AlphaFoldDB" id="A0A381W336"/>
<reference evidence="7" key="1">
    <citation type="submission" date="2018-05" db="EMBL/GenBank/DDBJ databases">
        <authorList>
            <person name="Lanie J.A."/>
            <person name="Ng W.-L."/>
            <person name="Kazmierczak K.M."/>
            <person name="Andrzejewski T.M."/>
            <person name="Davidsen T.M."/>
            <person name="Wayne K.J."/>
            <person name="Tettelin H."/>
            <person name="Glass J.I."/>
            <person name="Rusch D."/>
            <person name="Podicherti R."/>
            <person name="Tsui H.-C.T."/>
            <person name="Winkler M.E."/>
        </authorList>
    </citation>
    <scope>NUCLEOTIDE SEQUENCE</scope>
</reference>
<protein>
    <recommendedName>
        <fullName evidence="6">NADH:flavin oxidoreductase/NADH oxidase N-terminal domain-containing protein</fullName>
    </recommendedName>
</protein>
<dbReference type="SUPFAM" id="SSF51395">
    <property type="entry name" value="FMN-linked oxidoreductases"/>
    <property type="match status" value="1"/>
</dbReference>
<dbReference type="InterPro" id="IPR001155">
    <property type="entry name" value="OxRdtase_FMN_N"/>
</dbReference>
<dbReference type="PANTHER" id="PTHR43303:SF4">
    <property type="entry name" value="NADPH DEHYDROGENASE C23G7.10C-RELATED"/>
    <property type="match status" value="1"/>
</dbReference>
<dbReference type="EMBL" id="UINC01010568">
    <property type="protein sequence ID" value="SVA46966.1"/>
    <property type="molecule type" value="Genomic_DNA"/>
</dbReference>
<gene>
    <name evidence="7" type="ORF">METZ01_LOCUS99820</name>
</gene>
<dbReference type="GO" id="GO:0003959">
    <property type="term" value="F:NADPH dehydrogenase activity"/>
    <property type="evidence" value="ECO:0007669"/>
    <property type="project" value="InterPro"/>
</dbReference>
<evidence type="ECO:0000256" key="3">
    <source>
        <dbReference type="ARBA" id="ARBA00022643"/>
    </source>
</evidence>